<name>A0ABX8M0I3_9GAMM</name>
<protein>
    <submittedName>
        <fullName evidence="1">Uncharacterized protein</fullName>
    </submittedName>
</protein>
<reference evidence="1 2" key="1">
    <citation type="submission" date="2017-03" db="EMBL/GenBank/DDBJ databases">
        <title>Genome comparison of Photorhabdus luminescens strain 0813-124 phase variants.</title>
        <authorList>
            <person name="Chien C.-C."/>
            <person name="Chen W.-J."/>
            <person name="Shih M.-C."/>
            <person name="Hsieh F.-C."/>
        </authorList>
    </citation>
    <scope>NUCLEOTIDE SEQUENCE [LARGE SCALE GENOMIC DNA]</scope>
    <source>
        <strain evidence="1 2">0813-124 phase II</strain>
    </source>
</reference>
<gene>
    <name evidence="1" type="ORF">B0X70_16815</name>
</gene>
<evidence type="ECO:0000313" key="1">
    <source>
        <dbReference type="EMBL" id="QXF34637.1"/>
    </source>
</evidence>
<sequence>MQAILAYALSPSLLRYVLLGTYLSQVKYSIEKGYFFSTIFYELITLSQEVFIRKDDKTSSRGTVLEESELGDGYLYRGRGIIELTGKHIYAEINRIYLAYNVNSSVNIIEVRS</sequence>
<accession>A0ABX8M0I3</accession>
<keyword evidence="2" id="KW-1185">Reference proteome</keyword>
<dbReference type="EMBL" id="CP020335">
    <property type="protein sequence ID" value="QXF34637.1"/>
    <property type="molecule type" value="Genomic_DNA"/>
</dbReference>
<evidence type="ECO:0000313" key="2">
    <source>
        <dbReference type="Proteomes" id="UP000693715"/>
    </source>
</evidence>
<organism evidence="1 2">
    <name type="scientific">Photorhabdus akhurstii</name>
    <dbReference type="NCBI Taxonomy" id="171438"/>
    <lineage>
        <taxon>Bacteria</taxon>
        <taxon>Pseudomonadati</taxon>
        <taxon>Pseudomonadota</taxon>
        <taxon>Gammaproteobacteria</taxon>
        <taxon>Enterobacterales</taxon>
        <taxon>Morganellaceae</taxon>
        <taxon>Photorhabdus</taxon>
    </lineage>
</organism>
<dbReference type="Proteomes" id="UP000693715">
    <property type="component" value="Chromosome"/>
</dbReference>
<proteinExistence type="predicted"/>
<dbReference type="Gene3D" id="1.10.530.10">
    <property type="match status" value="1"/>
</dbReference>